<dbReference type="InterPro" id="IPR005467">
    <property type="entry name" value="His_kinase_dom"/>
</dbReference>
<dbReference type="Pfam" id="PF02518">
    <property type="entry name" value="HATPase_c"/>
    <property type="match status" value="1"/>
</dbReference>
<dbReference type="RefSeq" id="WP_154373082.1">
    <property type="nucleotide sequence ID" value="NZ_WKJJ01000005.1"/>
</dbReference>
<dbReference type="PROSITE" id="PS50110">
    <property type="entry name" value="RESPONSE_REGULATORY"/>
    <property type="match status" value="1"/>
</dbReference>
<dbReference type="SUPFAM" id="SSF52172">
    <property type="entry name" value="CheY-like"/>
    <property type="match status" value="1"/>
</dbReference>
<evidence type="ECO:0000256" key="11">
    <source>
        <dbReference type="ARBA" id="ARBA00023026"/>
    </source>
</evidence>
<dbReference type="Gene3D" id="3.30.565.10">
    <property type="entry name" value="Histidine kinase-like ATPase, C-terminal domain"/>
    <property type="match status" value="1"/>
</dbReference>
<evidence type="ECO:0000256" key="12">
    <source>
        <dbReference type="ARBA" id="ARBA00058004"/>
    </source>
</evidence>
<dbReference type="PANTHER" id="PTHR45339">
    <property type="entry name" value="HYBRID SIGNAL TRANSDUCTION HISTIDINE KINASE J"/>
    <property type="match status" value="1"/>
</dbReference>
<feature type="transmembrane region" description="Helical" evidence="17">
    <location>
        <begin position="23"/>
        <end position="44"/>
    </location>
</feature>
<dbReference type="PROSITE" id="PS50885">
    <property type="entry name" value="HAMP"/>
    <property type="match status" value="1"/>
</dbReference>
<dbReference type="SUPFAM" id="SSF158472">
    <property type="entry name" value="HAMP domain-like"/>
    <property type="match status" value="1"/>
</dbReference>
<dbReference type="Gene3D" id="3.40.50.2300">
    <property type="match status" value="1"/>
</dbReference>
<dbReference type="FunFam" id="1.10.287.130:FF:000002">
    <property type="entry name" value="Two-component osmosensing histidine kinase"/>
    <property type="match status" value="1"/>
</dbReference>
<dbReference type="Pfam" id="PF00072">
    <property type="entry name" value="Response_reg"/>
    <property type="match status" value="1"/>
</dbReference>
<evidence type="ECO:0000256" key="16">
    <source>
        <dbReference type="PROSITE-ProRule" id="PRU00169"/>
    </source>
</evidence>
<feature type="domain" description="HAMP" evidence="20">
    <location>
        <begin position="351"/>
        <end position="403"/>
    </location>
</feature>
<dbReference type="CDD" id="cd17546">
    <property type="entry name" value="REC_hyHK_CKI1_RcsC-like"/>
    <property type="match status" value="1"/>
</dbReference>
<evidence type="ECO:0000256" key="13">
    <source>
        <dbReference type="ARBA" id="ARBA00064003"/>
    </source>
</evidence>
<keyword evidence="7" id="KW-0547">Nucleotide-binding</keyword>
<dbReference type="GO" id="GO:0000155">
    <property type="term" value="F:phosphorelay sensor kinase activity"/>
    <property type="evidence" value="ECO:0007669"/>
    <property type="project" value="InterPro"/>
</dbReference>
<evidence type="ECO:0000256" key="2">
    <source>
        <dbReference type="ARBA" id="ARBA00004370"/>
    </source>
</evidence>
<name>A0A7X2ILK9_9BURK</name>
<keyword evidence="17" id="KW-0472">Membrane</keyword>
<accession>A0A7X2ILK9</accession>
<dbReference type="Proteomes" id="UP000446768">
    <property type="component" value="Unassembled WGS sequence"/>
</dbReference>
<evidence type="ECO:0000313" key="22">
    <source>
        <dbReference type="Proteomes" id="UP000446768"/>
    </source>
</evidence>
<dbReference type="InterPro" id="IPR003661">
    <property type="entry name" value="HisK_dim/P_dom"/>
</dbReference>
<protein>
    <recommendedName>
        <fullName evidence="14">Sensory/regulatory protein RpfC</fullName>
        <ecNumber evidence="3">2.7.13.3</ecNumber>
    </recommendedName>
    <alternativeName>
        <fullName evidence="15">Virulence sensor protein BvgS</fullName>
    </alternativeName>
</protein>
<evidence type="ECO:0000256" key="1">
    <source>
        <dbReference type="ARBA" id="ARBA00000085"/>
    </source>
</evidence>
<dbReference type="AlphaFoldDB" id="A0A7X2ILK9"/>
<dbReference type="CDD" id="cd06225">
    <property type="entry name" value="HAMP"/>
    <property type="match status" value="1"/>
</dbReference>
<dbReference type="EC" id="2.7.13.3" evidence="3"/>
<keyword evidence="6" id="KW-0732">Signal</keyword>
<dbReference type="InterPro" id="IPR003660">
    <property type="entry name" value="HAMP_dom"/>
</dbReference>
<evidence type="ECO:0000256" key="17">
    <source>
        <dbReference type="SAM" id="Phobius"/>
    </source>
</evidence>
<dbReference type="PROSITE" id="PS50109">
    <property type="entry name" value="HIS_KIN"/>
    <property type="match status" value="1"/>
</dbReference>
<keyword evidence="11" id="KW-0843">Virulence</keyword>
<comment type="function">
    <text evidence="12">Member of the two-component regulatory system BvgS/BvgA. Phosphorylates BvgA via a four-step phosphorelay in response to environmental signals.</text>
</comment>
<evidence type="ECO:0000313" key="21">
    <source>
        <dbReference type="EMBL" id="MRV71983.1"/>
    </source>
</evidence>
<evidence type="ECO:0000256" key="7">
    <source>
        <dbReference type="ARBA" id="ARBA00022741"/>
    </source>
</evidence>
<evidence type="ECO:0000256" key="8">
    <source>
        <dbReference type="ARBA" id="ARBA00022777"/>
    </source>
</evidence>
<dbReference type="InterPro" id="IPR036097">
    <property type="entry name" value="HisK_dim/P_sf"/>
</dbReference>
<feature type="modified residue" description="4-aspartylphosphate" evidence="16">
    <location>
        <position position="720"/>
    </location>
</feature>
<dbReference type="SMART" id="SM00387">
    <property type="entry name" value="HATPase_c"/>
    <property type="match status" value="1"/>
</dbReference>
<dbReference type="Pfam" id="PF00672">
    <property type="entry name" value="HAMP"/>
    <property type="match status" value="1"/>
</dbReference>
<dbReference type="InterPro" id="IPR036890">
    <property type="entry name" value="HATPase_C_sf"/>
</dbReference>
<evidence type="ECO:0000256" key="6">
    <source>
        <dbReference type="ARBA" id="ARBA00022729"/>
    </source>
</evidence>
<evidence type="ECO:0000259" key="18">
    <source>
        <dbReference type="PROSITE" id="PS50109"/>
    </source>
</evidence>
<dbReference type="CDD" id="cd16922">
    <property type="entry name" value="HATPase_EvgS-ArcB-TorS-like"/>
    <property type="match status" value="1"/>
</dbReference>
<evidence type="ECO:0000256" key="5">
    <source>
        <dbReference type="ARBA" id="ARBA00022679"/>
    </source>
</evidence>
<dbReference type="Gene3D" id="6.10.340.10">
    <property type="match status" value="1"/>
</dbReference>
<dbReference type="SMART" id="SM00448">
    <property type="entry name" value="REC"/>
    <property type="match status" value="1"/>
</dbReference>
<evidence type="ECO:0000256" key="9">
    <source>
        <dbReference type="ARBA" id="ARBA00022840"/>
    </source>
</evidence>
<dbReference type="Pfam" id="PF00512">
    <property type="entry name" value="HisKA"/>
    <property type="match status" value="1"/>
</dbReference>
<keyword evidence="9" id="KW-0067">ATP-binding</keyword>
<dbReference type="SUPFAM" id="SSF47384">
    <property type="entry name" value="Homodimeric domain of signal transducing histidine kinase"/>
    <property type="match status" value="1"/>
</dbReference>
<reference evidence="21 22" key="1">
    <citation type="submission" date="2019-11" db="EMBL/GenBank/DDBJ databases">
        <title>Novel species isolated from a subtropical stream in China.</title>
        <authorList>
            <person name="Lu H."/>
        </authorList>
    </citation>
    <scope>NUCLEOTIDE SEQUENCE [LARGE SCALE GENOMIC DNA]</scope>
    <source>
        <strain evidence="21 22">FT92W</strain>
    </source>
</reference>
<evidence type="ECO:0000256" key="4">
    <source>
        <dbReference type="ARBA" id="ARBA00022553"/>
    </source>
</evidence>
<dbReference type="GO" id="GO:0016020">
    <property type="term" value="C:membrane"/>
    <property type="evidence" value="ECO:0007669"/>
    <property type="project" value="UniProtKB-SubCell"/>
</dbReference>
<keyword evidence="10" id="KW-0902">Two-component regulatory system</keyword>
<organism evidence="21 22">
    <name type="scientific">Pseudoduganella rivuli</name>
    <dbReference type="NCBI Taxonomy" id="2666085"/>
    <lineage>
        <taxon>Bacteria</taxon>
        <taxon>Pseudomonadati</taxon>
        <taxon>Pseudomonadota</taxon>
        <taxon>Betaproteobacteria</taxon>
        <taxon>Burkholderiales</taxon>
        <taxon>Oxalobacteraceae</taxon>
        <taxon>Telluria group</taxon>
        <taxon>Pseudoduganella</taxon>
    </lineage>
</organism>
<proteinExistence type="predicted"/>
<keyword evidence="5" id="KW-0808">Transferase</keyword>
<evidence type="ECO:0000259" key="20">
    <source>
        <dbReference type="PROSITE" id="PS50885"/>
    </source>
</evidence>
<keyword evidence="17" id="KW-1133">Transmembrane helix</keyword>
<comment type="catalytic activity">
    <reaction evidence="1">
        <text>ATP + protein L-histidine = ADP + protein N-phospho-L-histidine.</text>
        <dbReference type="EC" id="2.7.13.3"/>
    </reaction>
</comment>
<dbReference type="FunFam" id="3.30.565.10:FF:000010">
    <property type="entry name" value="Sensor histidine kinase RcsC"/>
    <property type="match status" value="1"/>
</dbReference>
<evidence type="ECO:0000256" key="10">
    <source>
        <dbReference type="ARBA" id="ARBA00023012"/>
    </source>
</evidence>
<comment type="subunit">
    <text evidence="13">At low DSF concentrations, interacts with RpfF.</text>
</comment>
<dbReference type="InterPro" id="IPR003594">
    <property type="entry name" value="HATPase_dom"/>
</dbReference>
<comment type="caution">
    <text evidence="21">The sequence shown here is derived from an EMBL/GenBank/DDBJ whole genome shotgun (WGS) entry which is preliminary data.</text>
</comment>
<keyword evidence="17" id="KW-0812">Transmembrane</keyword>
<dbReference type="InterPro" id="IPR001789">
    <property type="entry name" value="Sig_transdc_resp-reg_receiver"/>
</dbReference>
<dbReference type="InterPro" id="IPR004358">
    <property type="entry name" value="Sig_transdc_His_kin-like_C"/>
</dbReference>
<evidence type="ECO:0000256" key="3">
    <source>
        <dbReference type="ARBA" id="ARBA00012438"/>
    </source>
</evidence>
<dbReference type="SUPFAM" id="SSF55874">
    <property type="entry name" value="ATPase domain of HSP90 chaperone/DNA topoisomerase II/histidine kinase"/>
    <property type="match status" value="1"/>
</dbReference>
<sequence>MRAGEFFTPLILYLKSFSIGRKLTFGFGALAIVTLLVATLVFVAGRNATEDINLVEAVRAPASLTSAQAQAGLLRMQLHLRGYLVLSDPVDIEEFQVARHAFEERLASLQAMSRNWPEEEAKWVVELTTSYARWAKLPPHLFELHDNPLKNRPALRIARVDIQEIRIRILDEIDSMISIQKARGMQPESRELLADLLGFQTSFDAMATNLMAYGASGELNFELAYGPQLGTNSALWNTLSGKRALLSDEQRSKLDIISRDRAKVTELALQIIGILHGEHAYEDLYLFRTQVTPQAEILLGLLNKITQRQQVQLQTDLARARNSLSDARLQTAAGGMLAVVFSVALAYLFRHSIVDPVHRLTEVAQQVAAGNLSTRAEVESRDEIGVLGISINIMTKRLVETIEHLEAVFAEAQRARDAAEAANRAKSEFLANMSHELRTPLNGILGYAQVLLQNKALSEHELTGLTVIQQSGEHLLTLINDILDCAKIEAGKLELYMMDMQFIRFLQVIAEIIDVRAVQKGLAFSCQIAPDLPVWVQADERRLRQVLLNLLSNAVKFTDRGKVLLSVKMSSAGQFRFEVQDTGIGIAEHQMAAIFMPFEQAGESLRRLGGTGLGLSISQQLVRLMGGDIHVDSRPGQGSTFWFELELPVAAARPDMSQAPRVSGYEGPRRRILVVDDVAENRAVAREMLSSLGFETIEASNGAECLEMAKALRLDLILMDIVMPVMGGLEVTSRLRELPGFRTVPIIAISASAMRQDEDSSMIAGVNAFLPKPIEFDRLVAQIASLLQLTLTYETIRANAAPDKLEAGDLVPPPAEQIEVLYRLARLGNMGDLLNWANRLDDLDEHYRPFAEHVRVLAKGYQSKAILNFVKRYVDRKDVS</sequence>
<dbReference type="GO" id="GO:0005524">
    <property type="term" value="F:ATP binding"/>
    <property type="evidence" value="ECO:0007669"/>
    <property type="project" value="UniProtKB-KW"/>
</dbReference>
<comment type="subcellular location">
    <subcellularLocation>
        <location evidence="2">Membrane</location>
    </subcellularLocation>
</comment>
<dbReference type="EMBL" id="WKJJ01000005">
    <property type="protein sequence ID" value="MRV71983.1"/>
    <property type="molecule type" value="Genomic_DNA"/>
</dbReference>
<dbReference type="Gene3D" id="1.10.287.130">
    <property type="match status" value="1"/>
</dbReference>
<dbReference type="SMART" id="SM00304">
    <property type="entry name" value="HAMP"/>
    <property type="match status" value="1"/>
</dbReference>
<keyword evidence="8" id="KW-0418">Kinase</keyword>
<feature type="domain" description="Response regulatory" evidence="19">
    <location>
        <begin position="671"/>
        <end position="787"/>
    </location>
</feature>
<dbReference type="SMART" id="SM00388">
    <property type="entry name" value="HisKA"/>
    <property type="match status" value="1"/>
</dbReference>
<gene>
    <name evidence="21" type="ORF">GJ700_09690</name>
</gene>
<evidence type="ECO:0000259" key="19">
    <source>
        <dbReference type="PROSITE" id="PS50110"/>
    </source>
</evidence>
<keyword evidence="4 16" id="KW-0597">Phosphoprotein</keyword>
<feature type="domain" description="Histidine kinase" evidence="18">
    <location>
        <begin position="432"/>
        <end position="649"/>
    </location>
</feature>
<evidence type="ECO:0000256" key="15">
    <source>
        <dbReference type="ARBA" id="ARBA00070152"/>
    </source>
</evidence>
<dbReference type="CDD" id="cd00082">
    <property type="entry name" value="HisKA"/>
    <property type="match status" value="1"/>
</dbReference>
<dbReference type="PANTHER" id="PTHR45339:SF1">
    <property type="entry name" value="HYBRID SIGNAL TRANSDUCTION HISTIDINE KINASE J"/>
    <property type="match status" value="1"/>
</dbReference>
<keyword evidence="22" id="KW-1185">Reference proteome</keyword>
<dbReference type="InterPro" id="IPR011006">
    <property type="entry name" value="CheY-like_superfamily"/>
</dbReference>
<dbReference type="PRINTS" id="PR00344">
    <property type="entry name" value="BCTRLSENSOR"/>
</dbReference>
<evidence type="ECO:0000256" key="14">
    <source>
        <dbReference type="ARBA" id="ARBA00068150"/>
    </source>
</evidence>